<dbReference type="SUPFAM" id="SSF57903">
    <property type="entry name" value="FYVE/PHD zinc finger"/>
    <property type="match status" value="1"/>
</dbReference>
<dbReference type="Proteomes" id="UP001054252">
    <property type="component" value="Unassembled WGS sequence"/>
</dbReference>
<protein>
    <recommendedName>
        <fullName evidence="5">Zinc finger PHD-type domain-containing protein</fullName>
    </recommendedName>
</protein>
<evidence type="ECO:0000313" key="6">
    <source>
        <dbReference type="EMBL" id="GKV48288.1"/>
    </source>
</evidence>
<dbReference type="PANTHER" id="PTHR24102">
    <property type="entry name" value="PHD FINGER PROTEIN"/>
    <property type="match status" value="1"/>
</dbReference>
<dbReference type="PANTHER" id="PTHR24102:SF28">
    <property type="entry name" value="PHD-TYPE DOMAIN-CONTAINING PROTEIN"/>
    <property type="match status" value="1"/>
</dbReference>
<name>A0AAV5MHF1_9ROSI</name>
<dbReference type="SMART" id="SM00249">
    <property type="entry name" value="PHD"/>
    <property type="match status" value="1"/>
</dbReference>
<organism evidence="6 7">
    <name type="scientific">Rubroshorea leprosula</name>
    <dbReference type="NCBI Taxonomy" id="152421"/>
    <lineage>
        <taxon>Eukaryota</taxon>
        <taxon>Viridiplantae</taxon>
        <taxon>Streptophyta</taxon>
        <taxon>Embryophyta</taxon>
        <taxon>Tracheophyta</taxon>
        <taxon>Spermatophyta</taxon>
        <taxon>Magnoliopsida</taxon>
        <taxon>eudicotyledons</taxon>
        <taxon>Gunneridae</taxon>
        <taxon>Pentapetalae</taxon>
        <taxon>rosids</taxon>
        <taxon>malvids</taxon>
        <taxon>Malvales</taxon>
        <taxon>Dipterocarpaceae</taxon>
        <taxon>Rubroshorea</taxon>
    </lineage>
</organism>
<keyword evidence="7" id="KW-1185">Reference proteome</keyword>
<evidence type="ECO:0000313" key="7">
    <source>
        <dbReference type="Proteomes" id="UP001054252"/>
    </source>
</evidence>
<evidence type="ECO:0000259" key="5">
    <source>
        <dbReference type="SMART" id="SM00249"/>
    </source>
</evidence>
<dbReference type="AlphaFoldDB" id="A0AAV5MHF1"/>
<evidence type="ECO:0000256" key="1">
    <source>
        <dbReference type="ARBA" id="ARBA00022723"/>
    </source>
</evidence>
<reference evidence="6 7" key="1">
    <citation type="journal article" date="2021" name="Commun. Biol.">
        <title>The genome of Shorea leprosula (Dipterocarpaceae) highlights the ecological relevance of drought in aseasonal tropical rainforests.</title>
        <authorList>
            <person name="Ng K.K.S."/>
            <person name="Kobayashi M.J."/>
            <person name="Fawcett J.A."/>
            <person name="Hatakeyama M."/>
            <person name="Paape T."/>
            <person name="Ng C.H."/>
            <person name="Ang C.C."/>
            <person name="Tnah L.H."/>
            <person name="Lee C.T."/>
            <person name="Nishiyama T."/>
            <person name="Sese J."/>
            <person name="O'Brien M.J."/>
            <person name="Copetti D."/>
            <person name="Mohd Noor M.I."/>
            <person name="Ong R.C."/>
            <person name="Putra M."/>
            <person name="Sireger I.Z."/>
            <person name="Indrioko S."/>
            <person name="Kosugi Y."/>
            <person name="Izuno A."/>
            <person name="Isagi Y."/>
            <person name="Lee S.L."/>
            <person name="Shimizu K.K."/>
        </authorList>
    </citation>
    <scope>NUCLEOTIDE SEQUENCE [LARGE SCALE GENOMIC DNA]</scope>
    <source>
        <strain evidence="6">214</strain>
    </source>
</reference>
<evidence type="ECO:0000256" key="2">
    <source>
        <dbReference type="ARBA" id="ARBA00022771"/>
    </source>
</evidence>
<dbReference type="Pfam" id="PF00628">
    <property type="entry name" value="PHD"/>
    <property type="match status" value="1"/>
</dbReference>
<feature type="domain" description="Zinc finger PHD-type" evidence="5">
    <location>
        <begin position="2"/>
        <end position="42"/>
    </location>
</feature>
<dbReference type="Gene3D" id="3.30.40.10">
    <property type="entry name" value="Zinc/RING finger domain, C3HC4 (zinc finger)"/>
    <property type="match status" value="1"/>
</dbReference>
<dbReference type="GO" id="GO:0008270">
    <property type="term" value="F:zinc ion binding"/>
    <property type="evidence" value="ECO:0007669"/>
    <property type="project" value="UniProtKB-KW"/>
</dbReference>
<gene>
    <name evidence="6" type="ORF">SLEP1_g55112</name>
</gene>
<keyword evidence="3" id="KW-0862">Zinc</keyword>
<dbReference type="InterPro" id="IPR013083">
    <property type="entry name" value="Znf_RING/FYVE/PHD"/>
</dbReference>
<feature type="region of interest" description="Disordered" evidence="4">
    <location>
        <begin position="39"/>
        <end position="58"/>
    </location>
</feature>
<keyword evidence="1" id="KW-0479">Metal-binding</keyword>
<dbReference type="InterPro" id="IPR019787">
    <property type="entry name" value="Znf_PHD-finger"/>
</dbReference>
<proteinExistence type="predicted"/>
<evidence type="ECO:0000256" key="3">
    <source>
        <dbReference type="ARBA" id="ARBA00022833"/>
    </source>
</evidence>
<keyword evidence="2" id="KW-0863">Zinc-finger</keyword>
<evidence type="ECO:0000256" key="4">
    <source>
        <dbReference type="SAM" id="MobiDB-lite"/>
    </source>
</evidence>
<dbReference type="EMBL" id="BPVZ01000252">
    <property type="protein sequence ID" value="GKV48288.1"/>
    <property type="molecule type" value="Genomic_DNA"/>
</dbReference>
<dbReference type="InterPro" id="IPR011011">
    <property type="entry name" value="Znf_FYVE_PHD"/>
</dbReference>
<dbReference type="InterPro" id="IPR001965">
    <property type="entry name" value="Znf_PHD"/>
</dbReference>
<accession>A0AAV5MHF1</accession>
<sequence length="141" mass="15411">MICDTQGLLLCCNNCPATYQLNCLSSPLEKAPEGDWQCPNCSNKESGDSPDEPVDPNATSPAIDVWLQFSVLSTLIIQPEKRKKKRGTQPCLGKLVRKLGDFSFLLALEPELEPRNSPPCRSSRICSVLPSLSAGCSCLWV</sequence>
<comment type="caution">
    <text evidence="6">The sequence shown here is derived from an EMBL/GenBank/DDBJ whole genome shotgun (WGS) entry which is preliminary data.</text>
</comment>